<proteinExistence type="inferred from homology"/>
<dbReference type="Gene3D" id="3.40.50.150">
    <property type="entry name" value="Vaccinia Virus protein VP39"/>
    <property type="match status" value="1"/>
</dbReference>
<evidence type="ECO:0000256" key="2">
    <source>
        <dbReference type="ARBA" id="ARBA00022603"/>
    </source>
</evidence>
<dbReference type="CDD" id="cd02440">
    <property type="entry name" value="AdoMet_MTases"/>
    <property type="match status" value="1"/>
</dbReference>
<sequence>MSDWFWLSFVIRIVYYPYSIQLLTIELSHFLKAGGELKDETKHRVKETFAKNNEAYVQSKVHNNQSDLSLITEWLEPDPAWSALDIATGGGHVARQLSPYVKTVFATDLTKKMLENTASHLSSFDNIHYVIADAEELPFLPSSFDIVTCRIAPHHFPYPKRFITEAQRVVKKGGYFLMIDNTAPENDELDHFYNTLEKMRDPSHVRALKVSEWEKLFRENGFQLEDQLQRKKKLPFTDWLDRTLEDEKDKKQVTNYLRNADADVKLYFAVQEQGEKIDAFSIDEWMIKAKKF</sequence>
<dbReference type="EC" id="2.1.1.-" evidence="6"/>
<evidence type="ECO:0000313" key="7">
    <source>
        <dbReference type="Proteomes" id="UP001221597"/>
    </source>
</evidence>
<dbReference type="SUPFAM" id="SSF53335">
    <property type="entry name" value="S-adenosyl-L-methionine-dependent methyltransferases"/>
    <property type="match status" value="1"/>
</dbReference>
<comment type="similarity">
    <text evidence="1">Belongs to the methyltransferase superfamily.</text>
</comment>
<evidence type="ECO:0000256" key="3">
    <source>
        <dbReference type="ARBA" id="ARBA00022679"/>
    </source>
</evidence>
<evidence type="ECO:0000313" key="6">
    <source>
        <dbReference type="EMBL" id="WFT75126.1"/>
    </source>
</evidence>
<evidence type="ECO:0000259" key="5">
    <source>
        <dbReference type="Pfam" id="PF08241"/>
    </source>
</evidence>
<dbReference type="RefSeq" id="WP_283077095.1">
    <property type="nucleotide sequence ID" value="NZ_CP121671.1"/>
</dbReference>
<dbReference type="InterPro" id="IPR023576">
    <property type="entry name" value="UbiE/COQ5_MeTrFase_CS"/>
</dbReference>
<dbReference type="PROSITE" id="PS01184">
    <property type="entry name" value="UBIE_2"/>
    <property type="match status" value="1"/>
</dbReference>
<name>A0ABY8J2K8_9BACI</name>
<gene>
    <name evidence="6" type="ORF">P9989_01580</name>
</gene>
<keyword evidence="2 6" id="KW-0489">Methyltransferase</keyword>
<evidence type="ECO:0000256" key="1">
    <source>
        <dbReference type="ARBA" id="ARBA00008361"/>
    </source>
</evidence>
<keyword evidence="4" id="KW-0949">S-adenosyl-L-methionine</keyword>
<dbReference type="PANTHER" id="PTHR44942:SF4">
    <property type="entry name" value="METHYLTRANSFERASE TYPE 11 DOMAIN-CONTAINING PROTEIN"/>
    <property type="match status" value="1"/>
</dbReference>
<keyword evidence="7" id="KW-1185">Reference proteome</keyword>
<dbReference type="InterPro" id="IPR029063">
    <property type="entry name" value="SAM-dependent_MTases_sf"/>
</dbReference>
<dbReference type="EMBL" id="CP121671">
    <property type="protein sequence ID" value="WFT75126.1"/>
    <property type="molecule type" value="Genomic_DNA"/>
</dbReference>
<accession>A0ABY8J2K8</accession>
<dbReference type="PANTHER" id="PTHR44942">
    <property type="entry name" value="METHYLTRANSF_11 DOMAIN-CONTAINING PROTEIN"/>
    <property type="match status" value="1"/>
</dbReference>
<organism evidence="6 7">
    <name type="scientific">Halobacillus naozhouensis</name>
    <dbReference type="NCBI Taxonomy" id="554880"/>
    <lineage>
        <taxon>Bacteria</taxon>
        <taxon>Bacillati</taxon>
        <taxon>Bacillota</taxon>
        <taxon>Bacilli</taxon>
        <taxon>Bacillales</taxon>
        <taxon>Bacillaceae</taxon>
        <taxon>Halobacillus</taxon>
    </lineage>
</organism>
<protein>
    <submittedName>
        <fullName evidence="6">Class I SAM-dependent methyltransferase</fullName>
        <ecNumber evidence="6">2.1.1.-</ecNumber>
    </submittedName>
</protein>
<evidence type="ECO:0000256" key="4">
    <source>
        <dbReference type="ARBA" id="ARBA00022691"/>
    </source>
</evidence>
<dbReference type="GO" id="GO:0008168">
    <property type="term" value="F:methyltransferase activity"/>
    <property type="evidence" value="ECO:0007669"/>
    <property type="project" value="UniProtKB-KW"/>
</dbReference>
<feature type="domain" description="Methyltransferase type 11" evidence="5">
    <location>
        <begin position="84"/>
        <end position="177"/>
    </location>
</feature>
<dbReference type="Pfam" id="PF08241">
    <property type="entry name" value="Methyltransf_11"/>
    <property type="match status" value="1"/>
</dbReference>
<reference evidence="6 7" key="1">
    <citation type="submission" date="2023-04" db="EMBL/GenBank/DDBJ databases">
        <title>Genome sequence of Halobacillus naozhouensis KACC 21980.</title>
        <authorList>
            <person name="Kim S."/>
            <person name="Heo J."/>
            <person name="Kwon S.-W."/>
        </authorList>
    </citation>
    <scope>NUCLEOTIDE SEQUENCE [LARGE SCALE GENOMIC DNA]</scope>
    <source>
        <strain evidence="6 7">KCTC 13234</strain>
    </source>
</reference>
<dbReference type="InterPro" id="IPR013216">
    <property type="entry name" value="Methyltransf_11"/>
</dbReference>
<keyword evidence="3 6" id="KW-0808">Transferase</keyword>
<dbReference type="GO" id="GO:0032259">
    <property type="term" value="P:methylation"/>
    <property type="evidence" value="ECO:0007669"/>
    <property type="project" value="UniProtKB-KW"/>
</dbReference>
<dbReference type="Proteomes" id="UP001221597">
    <property type="component" value="Chromosome"/>
</dbReference>
<dbReference type="InterPro" id="IPR051052">
    <property type="entry name" value="Diverse_substrate_MTase"/>
</dbReference>